<evidence type="ECO:0000313" key="2">
    <source>
        <dbReference type="Proteomes" id="UP000274822"/>
    </source>
</evidence>
<evidence type="ECO:0000313" key="1">
    <source>
        <dbReference type="EMBL" id="RUS26315.1"/>
    </source>
</evidence>
<name>A0A433Q960_9FUNG</name>
<evidence type="ECO:0008006" key="3">
    <source>
        <dbReference type="Google" id="ProtNLM"/>
    </source>
</evidence>
<keyword evidence="2" id="KW-1185">Reference proteome</keyword>
<comment type="caution">
    <text evidence="1">The sequence shown here is derived from an EMBL/GenBank/DDBJ whole genome shotgun (WGS) entry which is preliminary data.</text>
</comment>
<dbReference type="EMBL" id="RBNJ01010747">
    <property type="protein sequence ID" value="RUS26315.1"/>
    <property type="molecule type" value="Genomic_DNA"/>
</dbReference>
<sequence length="339" mass="39402">MPLPPPEVILQILQYFTPPELLHLVNPQDHPLRSYAIAALKLNYSFDLRAKPQTSAFRWQLKIWRLEQRILQCPNDRPRDAPIREHLRNLSNHFVHRLRYRVNHAKPDARQQVYYDDVENMAFAIVENALKTNAIGIRYYGILPHVIDHTLLASRNPWLAGLNISMPHNVTFSPVLPVLWEIVVVTWWQLVSAALPQFDNLARRESMRFDESHETATYRQRAADLDLQPSHLLRLCAFFAPLYANQQTLHNPFFYHLIEQFAEISHLLLVPTEEQELLSACLFLAGLSTRDIFSQYFGPYVAEYYEMLGRFLKEQGPKLGRGAYAFLEVSSQQSQPVTC</sequence>
<gene>
    <name evidence="1" type="ORF">BC938DRAFT_470921</name>
</gene>
<reference evidence="1 2" key="1">
    <citation type="journal article" date="2018" name="New Phytol.">
        <title>Phylogenomics of Endogonaceae and evolution of mycorrhizas within Mucoromycota.</title>
        <authorList>
            <person name="Chang Y."/>
            <person name="Desiro A."/>
            <person name="Na H."/>
            <person name="Sandor L."/>
            <person name="Lipzen A."/>
            <person name="Clum A."/>
            <person name="Barry K."/>
            <person name="Grigoriev I.V."/>
            <person name="Martin F.M."/>
            <person name="Stajich J.E."/>
            <person name="Smith M.E."/>
            <person name="Bonito G."/>
            <person name="Spatafora J.W."/>
        </authorList>
    </citation>
    <scope>NUCLEOTIDE SEQUENCE [LARGE SCALE GENOMIC DNA]</scope>
    <source>
        <strain evidence="1 2">AD002</strain>
    </source>
</reference>
<dbReference type="Proteomes" id="UP000274822">
    <property type="component" value="Unassembled WGS sequence"/>
</dbReference>
<protein>
    <recommendedName>
        <fullName evidence="3">F-box domain-containing protein</fullName>
    </recommendedName>
</protein>
<accession>A0A433Q960</accession>
<dbReference type="AlphaFoldDB" id="A0A433Q960"/>
<organism evidence="1 2">
    <name type="scientific">Jimgerdemannia flammicorona</name>
    <dbReference type="NCBI Taxonomy" id="994334"/>
    <lineage>
        <taxon>Eukaryota</taxon>
        <taxon>Fungi</taxon>
        <taxon>Fungi incertae sedis</taxon>
        <taxon>Mucoromycota</taxon>
        <taxon>Mucoromycotina</taxon>
        <taxon>Endogonomycetes</taxon>
        <taxon>Endogonales</taxon>
        <taxon>Endogonaceae</taxon>
        <taxon>Jimgerdemannia</taxon>
    </lineage>
</organism>
<proteinExistence type="predicted"/>